<organism evidence="1 2">
    <name type="scientific">Neobacillus cucumis</name>
    <dbReference type="NCBI Taxonomy" id="1740721"/>
    <lineage>
        <taxon>Bacteria</taxon>
        <taxon>Bacillati</taxon>
        <taxon>Bacillota</taxon>
        <taxon>Bacilli</taxon>
        <taxon>Bacillales</taxon>
        <taxon>Bacillaceae</taxon>
        <taxon>Neobacillus</taxon>
    </lineage>
</organism>
<dbReference type="EMBL" id="PGVE01000072">
    <property type="protein sequence ID" value="PLS02459.1"/>
    <property type="molecule type" value="Genomic_DNA"/>
</dbReference>
<keyword evidence="2" id="KW-1185">Reference proteome</keyword>
<dbReference type="Gene3D" id="2.60.120.40">
    <property type="match status" value="1"/>
</dbReference>
<dbReference type="Proteomes" id="UP000234950">
    <property type="component" value="Unassembled WGS sequence"/>
</dbReference>
<proteinExistence type="predicted"/>
<name>A0A2N5HAB9_9BACI</name>
<dbReference type="RefSeq" id="WP_101649810.1">
    <property type="nucleotide sequence ID" value="NZ_PGVE01000072.1"/>
</dbReference>
<comment type="caution">
    <text evidence="1">The sequence shown here is derived from an EMBL/GenBank/DDBJ whole genome shotgun (WGS) entry which is preliminary data.</text>
</comment>
<dbReference type="OrthoDB" id="2851073at2"/>
<evidence type="ECO:0008006" key="3">
    <source>
        <dbReference type="Google" id="ProtNLM"/>
    </source>
</evidence>
<dbReference type="InterPro" id="IPR008983">
    <property type="entry name" value="Tumour_necrosis_fac-like_dom"/>
</dbReference>
<dbReference type="AlphaFoldDB" id="A0A2N5HAB9"/>
<accession>A0A2N5HAB9</accession>
<evidence type="ECO:0000313" key="1">
    <source>
        <dbReference type="EMBL" id="PLS02459.1"/>
    </source>
</evidence>
<gene>
    <name evidence="1" type="ORF">CVD27_20115</name>
</gene>
<reference evidence="1 2" key="1">
    <citation type="submission" date="2017-11" db="EMBL/GenBank/DDBJ databases">
        <title>Comparitive Functional Genomics of Dry Heat Resistant strains isolated from the Viking Spacecraft.</title>
        <authorList>
            <person name="Seuylemezian A."/>
            <person name="Cooper K."/>
            <person name="Vaishampayan P."/>
        </authorList>
    </citation>
    <scope>NUCLEOTIDE SEQUENCE [LARGE SCALE GENOMIC DNA]</scope>
    <source>
        <strain evidence="1 2">V32-6</strain>
    </source>
</reference>
<sequence>MSDRNWKKSRAAYGYVTLIGTEAILVKPNENIHFNEHGSLKNIRFSRHNGTLTVLESGDYKIEYTLLIDGPASTSIYGIFLNHALVPDHLTSFGITRQVNNATLMLVGQAIIHIPKHSTMELRNIGDSTDTLLPILQNISINAASLSIVKLS</sequence>
<evidence type="ECO:0000313" key="2">
    <source>
        <dbReference type="Proteomes" id="UP000234950"/>
    </source>
</evidence>
<protein>
    <recommendedName>
        <fullName evidence="3">BclA C-terminal domain-containing protein</fullName>
    </recommendedName>
</protein>